<keyword evidence="2" id="KW-0902">Two-component regulatory system</keyword>
<dbReference type="RefSeq" id="WP_066494917.1">
    <property type="nucleotide sequence ID" value="NZ_CP013389.1"/>
</dbReference>
<dbReference type="Pfam" id="PF00072">
    <property type="entry name" value="Response_reg"/>
    <property type="match status" value="1"/>
</dbReference>
<dbReference type="SMART" id="SM00448">
    <property type="entry name" value="REC"/>
    <property type="match status" value="1"/>
</dbReference>
<gene>
    <name evidence="8" type="ORF">WS71_29130</name>
</gene>
<dbReference type="CDD" id="cd17574">
    <property type="entry name" value="REC_OmpR"/>
    <property type="match status" value="1"/>
</dbReference>
<dbReference type="Gene3D" id="3.40.50.2300">
    <property type="match status" value="1"/>
</dbReference>
<feature type="domain" description="OmpR/PhoB-type" evidence="7">
    <location>
        <begin position="127"/>
        <end position="226"/>
    </location>
</feature>
<proteinExistence type="predicted"/>
<dbReference type="GO" id="GO:0000976">
    <property type="term" value="F:transcription cis-regulatory region binding"/>
    <property type="evidence" value="ECO:0007669"/>
    <property type="project" value="TreeGrafter"/>
</dbReference>
<dbReference type="GO" id="GO:0000156">
    <property type="term" value="F:phosphorelay response regulator activity"/>
    <property type="evidence" value="ECO:0007669"/>
    <property type="project" value="TreeGrafter"/>
</dbReference>
<dbReference type="Gene3D" id="1.10.10.10">
    <property type="entry name" value="Winged helix-like DNA-binding domain superfamily/Winged helix DNA-binding domain"/>
    <property type="match status" value="1"/>
</dbReference>
<name>A0A1B4G5G4_9BURK</name>
<dbReference type="InterPro" id="IPR039420">
    <property type="entry name" value="WalR-like"/>
</dbReference>
<keyword evidence="3 5" id="KW-0238">DNA-binding</keyword>
<dbReference type="PROSITE" id="PS51755">
    <property type="entry name" value="OMPR_PHOB"/>
    <property type="match status" value="1"/>
</dbReference>
<dbReference type="SMART" id="SM00862">
    <property type="entry name" value="Trans_reg_C"/>
    <property type="match status" value="1"/>
</dbReference>
<evidence type="ECO:0000313" key="9">
    <source>
        <dbReference type="Proteomes" id="UP000067711"/>
    </source>
</evidence>
<evidence type="ECO:0000259" key="7">
    <source>
        <dbReference type="PROSITE" id="PS51755"/>
    </source>
</evidence>
<evidence type="ECO:0000256" key="5">
    <source>
        <dbReference type="PROSITE-ProRule" id="PRU01091"/>
    </source>
</evidence>
<feature type="modified residue" description="4-aspartylphosphate" evidence="4">
    <location>
        <position position="51"/>
    </location>
</feature>
<dbReference type="PROSITE" id="PS50110">
    <property type="entry name" value="RESPONSE_REGULATORY"/>
    <property type="match status" value="1"/>
</dbReference>
<dbReference type="AlphaFoldDB" id="A0A1B4G5G4"/>
<dbReference type="Gene3D" id="6.10.250.690">
    <property type="match status" value="1"/>
</dbReference>
<dbReference type="PANTHER" id="PTHR48111:SF40">
    <property type="entry name" value="PHOSPHATE REGULON TRANSCRIPTIONAL REGULATORY PROTEIN PHOB"/>
    <property type="match status" value="1"/>
</dbReference>
<reference evidence="8 9" key="1">
    <citation type="submission" date="2015-12" db="EMBL/GenBank/DDBJ databases">
        <title>Diversity of Burkholderia near neighbor genomes.</title>
        <authorList>
            <person name="Sahl J."/>
            <person name="Wagner D."/>
            <person name="Keim P."/>
        </authorList>
    </citation>
    <scope>NUCLEOTIDE SEQUENCE [LARGE SCALE GENOMIC DNA]</scope>
    <source>
        <strain evidence="8 9">BDU8</strain>
    </source>
</reference>
<evidence type="ECO:0000256" key="3">
    <source>
        <dbReference type="ARBA" id="ARBA00023125"/>
    </source>
</evidence>
<evidence type="ECO:0000256" key="4">
    <source>
        <dbReference type="PROSITE-ProRule" id="PRU00169"/>
    </source>
</evidence>
<evidence type="ECO:0000256" key="1">
    <source>
        <dbReference type="ARBA" id="ARBA00022553"/>
    </source>
</evidence>
<evidence type="ECO:0000256" key="2">
    <source>
        <dbReference type="ARBA" id="ARBA00023012"/>
    </source>
</evidence>
<dbReference type="InterPro" id="IPR001789">
    <property type="entry name" value="Sig_transdc_resp-reg_receiver"/>
</dbReference>
<dbReference type="GO" id="GO:0032993">
    <property type="term" value="C:protein-DNA complex"/>
    <property type="evidence" value="ECO:0007669"/>
    <property type="project" value="TreeGrafter"/>
</dbReference>
<dbReference type="InterPro" id="IPR036388">
    <property type="entry name" value="WH-like_DNA-bd_sf"/>
</dbReference>
<dbReference type="PANTHER" id="PTHR48111">
    <property type="entry name" value="REGULATOR OF RPOS"/>
    <property type="match status" value="1"/>
</dbReference>
<dbReference type="SUPFAM" id="SSF52172">
    <property type="entry name" value="CheY-like"/>
    <property type="match status" value="1"/>
</dbReference>
<dbReference type="CDD" id="cd00383">
    <property type="entry name" value="trans_reg_C"/>
    <property type="match status" value="1"/>
</dbReference>
<evidence type="ECO:0000313" key="8">
    <source>
        <dbReference type="EMBL" id="AOJ11168.1"/>
    </source>
</evidence>
<organism evidence="8 9">
    <name type="scientific">Burkholderia mayonis</name>
    <dbReference type="NCBI Taxonomy" id="1385591"/>
    <lineage>
        <taxon>Bacteria</taxon>
        <taxon>Pseudomonadati</taxon>
        <taxon>Pseudomonadota</taxon>
        <taxon>Betaproteobacteria</taxon>
        <taxon>Burkholderiales</taxon>
        <taxon>Burkholderiaceae</taxon>
        <taxon>Burkholderia</taxon>
        <taxon>pseudomallei group</taxon>
    </lineage>
</organism>
<dbReference type="Proteomes" id="UP000067711">
    <property type="component" value="Chromosome 1"/>
</dbReference>
<keyword evidence="1 4" id="KW-0597">Phosphoprotein</keyword>
<accession>A0A1B4G5G4</accession>
<feature type="DNA-binding region" description="OmpR/PhoB-type" evidence="5">
    <location>
        <begin position="127"/>
        <end position="226"/>
    </location>
</feature>
<sequence>MKLLLVEDDPAQADAINSALRANGHDIIHVHNVEAAIRFLKAEALDLIILDWQLPTMSGLEMLQWIRTYREDEPAVLFLTRRMFEADIVLALEAGADECVAKSVRMPELIARVNAILRRVRRPDQTTQIIRVGNYVIDAHQRSISLRGTFIDVTEREFDVVAYLFKHIGKVVSRDFLAKLAWGKDLDCMSRTIDTHVYRIRRKLSIRPENGVCLNAVYTQGYRLDEVSHCRYEPLPTEG</sequence>
<dbReference type="InterPro" id="IPR011006">
    <property type="entry name" value="CheY-like_superfamily"/>
</dbReference>
<feature type="domain" description="Response regulatory" evidence="6">
    <location>
        <begin position="2"/>
        <end position="117"/>
    </location>
</feature>
<dbReference type="Pfam" id="PF00486">
    <property type="entry name" value="Trans_reg_C"/>
    <property type="match status" value="1"/>
</dbReference>
<evidence type="ECO:0000259" key="6">
    <source>
        <dbReference type="PROSITE" id="PS50110"/>
    </source>
</evidence>
<dbReference type="GO" id="GO:0006355">
    <property type="term" value="P:regulation of DNA-templated transcription"/>
    <property type="evidence" value="ECO:0007669"/>
    <property type="project" value="InterPro"/>
</dbReference>
<protein>
    <submittedName>
        <fullName evidence="8">Two-component system response regulator</fullName>
    </submittedName>
</protein>
<dbReference type="InterPro" id="IPR001867">
    <property type="entry name" value="OmpR/PhoB-type_DNA-bd"/>
</dbReference>
<dbReference type="GO" id="GO:0005829">
    <property type="term" value="C:cytosol"/>
    <property type="evidence" value="ECO:0007669"/>
    <property type="project" value="TreeGrafter"/>
</dbReference>
<dbReference type="EMBL" id="CP013389">
    <property type="protein sequence ID" value="AOJ11168.1"/>
    <property type="molecule type" value="Genomic_DNA"/>
</dbReference>